<dbReference type="Proteomes" id="UP000324209">
    <property type="component" value="Chromosome"/>
</dbReference>
<reference evidence="8 9" key="1">
    <citation type="submission" date="2019-02" db="EMBL/GenBank/DDBJ databases">
        <title>Complete Genome Sequence and Methylome Analysis of free living Spirochaetas.</title>
        <authorList>
            <person name="Fomenkov A."/>
            <person name="Dubinina G."/>
            <person name="Leshcheva N."/>
            <person name="Mikheeva N."/>
            <person name="Grabovich M."/>
            <person name="Vincze T."/>
            <person name="Roberts R.J."/>
        </authorList>
    </citation>
    <scope>NUCLEOTIDE SEQUENCE [LARGE SCALE GENOMIC DNA]</scope>
    <source>
        <strain evidence="8 9">K2</strain>
    </source>
</reference>
<protein>
    <submittedName>
        <fullName evidence="8">YicC family protein</fullName>
    </submittedName>
</protein>
<dbReference type="InterPro" id="IPR013551">
    <property type="entry name" value="YicC-like_C"/>
</dbReference>
<dbReference type="EMBL" id="CP036150">
    <property type="protein sequence ID" value="QEN08206.1"/>
    <property type="molecule type" value="Genomic_DNA"/>
</dbReference>
<dbReference type="Pfam" id="PF08340">
    <property type="entry name" value="YicC-like_C"/>
    <property type="match status" value="1"/>
</dbReference>
<keyword evidence="9" id="KW-1185">Reference proteome</keyword>
<dbReference type="PANTHER" id="PTHR30636">
    <property type="entry name" value="UPF0701 PROTEIN YICC"/>
    <property type="match status" value="1"/>
</dbReference>
<organism evidence="8 9">
    <name type="scientific">Oceanispirochaeta crateris</name>
    <dbReference type="NCBI Taxonomy" id="2518645"/>
    <lineage>
        <taxon>Bacteria</taxon>
        <taxon>Pseudomonadati</taxon>
        <taxon>Spirochaetota</taxon>
        <taxon>Spirochaetia</taxon>
        <taxon>Spirochaetales</taxon>
        <taxon>Spirochaetaceae</taxon>
        <taxon>Oceanispirochaeta</taxon>
    </lineage>
</organism>
<sequence length="288" mass="32809">MISMTGYGYKEFQNEKVRFSLEMKSYNNRYLDLILNLPGPLSPLEGQIRALVSGRLSRGRVEVYLRMKELEEDLSLAVDKTAVMAYAETLREVQALAGIDGDITLEQLLGMEGIIKTDKKRDLEGLYELIESLFQDVLAQLIEARQTEGAETTKDIMGQIDFMEDCVNQITAFAPRMQEQITTNLKEKFDEIVQGKADESRILAEIAIQLVRFDINEELQRLNTHLEGFRNIAALDEPVGKKLDFLCQEINREVNTIGSKNTLVEIGRIVVDMKDSLEKVREQLKNVE</sequence>
<evidence type="ECO:0000313" key="9">
    <source>
        <dbReference type="Proteomes" id="UP000324209"/>
    </source>
</evidence>
<evidence type="ECO:0000259" key="6">
    <source>
        <dbReference type="Pfam" id="PF03755"/>
    </source>
</evidence>
<keyword evidence="3" id="KW-0255">Endonuclease</keyword>
<keyword evidence="2" id="KW-0540">Nuclease</keyword>
<dbReference type="GO" id="GO:0004521">
    <property type="term" value="F:RNA endonuclease activity"/>
    <property type="evidence" value="ECO:0007669"/>
    <property type="project" value="InterPro"/>
</dbReference>
<evidence type="ECO:0000256" key="1">
    <source>
        <dbReference type="ARBA" id="ARBA00001968"/>
    </source>
</evidence>
<evidence type="ECO:0000256" key="3">
    <source>
        <dbReference type="ARBA" id="ARBA00022759"/>
    </source>
</evidence>
<dbReference type="OrthoDB" id="9771229at2"/>
<dbReference type="GO" id="GO:0016787">
    <property type="term" value="F:hydrolase activity"/>
    <property type="evidence" value="ECO:0007669"/>
    <property type="project" value="UniProtKB-KW"/>
</dbReference>
<name>A0A5C1QNR1_9SPIO</name>
<evidence type="ECO:0000256" key="4">
    <source>
        <dbReference type="ARBA" id="ARBA00022801"/>
    </source>
</evidence>
<evidence type="ECO:0000256" key="5">
    <source>
        <dbReference type="ARBA" id="ARBA00035648"/>
    </source>
</evidence>
<dbReference type="InterPro" id="IPR013527">
    <property type="entry name" value="YicC-like_N"/>
</dbReference>
<dbReference type="KEGG" id="ock:EXM22_09485"/>
<feature type="domain" description="Endoribonuclease YicC-like N-terminal" evidence="6">
    <location>
        <begin position="2"/>
        <end position="152"/>
    </location>
</feature>
<dbReference type="Pfam" id="PF03755">
    <property type="entry name" value="YicC-like_N"/>
    <property type="match status" value="1"/>
</dbReference>
<dbReference type="InterPro" id="IPR005229">
    <property type="entry name" value="YicC/YloC-like"/>
</dbReference>
<dbReference type="PANTHER" id="PTHR30636:SF3">
    <property type="entry name" value="UPF0701 PROTEIN YICC"/>
    <property type="match status" value="1"/>
</dbReference>
<accession>A0A5C1QNR1</accession>
<evidence type="ECO:0000256" key="2">
    <source>
        <dbReference type="ARBA" id="ARBA00022722"/>
    </source>
</evidence>
<comment type="cofactor">
    <cofactor evidence="1">
        <name>a divalent metal cation</name>
        <dbReference type="ChEBI" id="CHEBI:60240"/>
    </cofactor>
</comment>
<feature type="domain" description="Endoribonuclease YicC-like C-terminal" evidence="7">
    <location>
        <begin position="171"/>
        <end position="288"/>
    </location>
</feature>
<proteinExistence type="inferred from homology"/>
<dbReference type="NCBIfam" id="TIGR00255">
    <property type="entry name" value="YicC/YloC family endoribonuclease"/>
    <property type="match status" value="1"/>
</dbReference>
<dbReference type="AlphaFoldDB" id="A0A5C1QNR1"/>
<evidence type="ECO:0000313" key="8">
    <source>
        <dbReference type="EMBL" id="QEN08206.1"/>
    </source>
</evidence>
<dbReference type="RefSeq" id="WP_149486286.1">
    <property type="nucleotide sequence ID" value="NZ_CP036150.1"/>
</dbReference>
<gene>
    <name evidence="8" type="ORF">EXM22_09485</name>
</gene>
<evidence type="ECO:0000259" key="7">
    <source>
        <dbReference type="Pfam" id="PF08340"/>
    </source>
</evidence>
<keyword evidence="4" id="KW-0378">Hydrolase</keyword>
<comment type="similarity">
    <text evidence="5">Belongs to the YicC/YloC family.</text>
</comment>